<comment type="similarity">
    <text evidence="7">Belongs to the PNP/MTAP phosphorylase family. MTAP subfamily.</text>
</comment>
<keyword evidence="3 7" id="KW-0808">Transferase</keyword>
<dbReference type="InterPro" id="IPR010044">
    <property type="entry name" value="MTAP"/>
</dbReference>
<feature type="domain" description="Nucleoside phosphorylase" evidence="8">
    <location>
        <begin position="6"/>
        <end position="249"/>
    </location>
</feature>
<dbReference type="PANTHER" id="PTHR42679:SF2">
    <property type="entry name" value="S-METHYL-5'-THIOADENOSINE PHOSPHORYLASE"/>
    <property type="match status" value="1"/>
</dbReference>
<proteinExistence type="inferred from homology"/>
<dbReference type="EC" id="2.4.2.28" evidence="7"/>
<dbReference type="FunFam" id="3.40.50.1580:FF:000006">
    <property type="entry name" value="Purine nucleoside phosphorylase"/>
    <property type="match status" value="1"/>
</dbReference>
<feature type="site" description="Important for substrate specificity" evidence="7">
    <location>
        <position position="173"/>
    </location>
</feature>
<dbReference type="AlphaFoldDB" id="A0A182FH92"/>
<dbReference type="CDD" id="cd09010">
    <property type="entry name" value="MTAP_SsMTAPII_like_MTIP"/>
    <property type="match status" value="1"/>
</dbReference>
<dbReference type="InterPro" id="IPR035994">
    <property type="entry name" value="Nucleoside_phosphorylase_sf"/>
</dbReference>
<dbReference type="OrthoDB" id="431409at2759"/>
<dbReference type="VEuPathDB" id="VectorBase:AALB005886"/>
<dbReference type="Pfam" id="PF01048">
    <property type="entry name" value="PNP_UDP_1"/>
    <property type="match status" value="1"/>
</dbReference>
<dbReference type="GO" id="GO:0005634">
    <property type="term" value="C:nucleus"/>
    <property type="evidence" value="ECO:0007669"/>
    <property type="project" value="UniProtKB-SubCell"/>
</dbReference>
<feature type="binding site" evidence="7">
    <location>
        <begin position="215"/>
        <end position="217"/>
    </location>
    <ligand>
        <name>substrate</name>
    </ligand>
</feature>
<comment type="subcellular location">
    <subcellularLocation>
        <location evidence="7">Cytoplasm</location>
    </subcellularLocation>
    <subcellularLocation>
        <location evidence="7">Nucleus</location>
    </subcellularLocation>
</comment>
<dbReference type="SUPFAM" id="SSF53167">
    <property type="entry name" value="Purine and uridine phosphorylases"/>
    <property type="match status" value="1"/>
</dbReference>
<keyword evidence="2 7" id="KW-0328">Glycosyltransferase</keyword>
<evidence type="ECO:0000256" key="5">
    <source>
        <dbReference type="ARBA" id="ARBA00023242"/>
    </source>
</evidence>
<comment type="function">
    <text evidence="6 7">Catalyzes the reversible phosphorylation of S-methyl-5'-thioadenosine (MTA) to adenine and 5-methylthioribose-1-phosphate. Involved in the breakdown of MTA, a major by-product of polyamine biosynthesis. Responsible for the first step in the methionine salvage pathway after MTA has been generated from S-adenosylmethionine. Has broad substrate specificity with 6-aminopurine nucleosides as preferred substrates.</text>
</comment>
<feature type="site" description="Important for substrate specificity" evidence="7">
    <location>
        <position position="228"/>
    </location>
</feature>
<evidence type="ECO:0000256" key="7">
    <source>
        <dbReference type="HAMAP-Rule" id="MF_03155"/>
    </source>
</evidence>
<comment type="catalytic activity">
    <reaction evidence="7">
        <text>S-methyl-5'-thioadenosine + phosphate = 5-(methylsulfanyl)-alpha-D-ribose 1-phosphate + adenine</text>
        <dbReference type="Rhea" id="RHEA:11852"/>
        <dbReference type="ChEBI" id="CHEBI:16708"/>
        <dbReference type="ChEBI" id="CHEBI:17509"/>
        <dbReference type="ChEBI" id="CHEBI:43474"/>
        <dbReference type="ChEBI" id="CHEBI:58533"/>
        <dbReference type="EC" id="2.4.2.28"/>
    </reaction>
</comment>
<feature type="binding site" evidence="7">
    <location>
        <begin position="55"/>
        <end position="56"/>
    </location>
    <ligand>
        <name>phosphate</name>
        <dbReference type="ChEBI" id="CHEBI:43474"/>
    </ligand>
</feature>
<reference evidence="9" key="2">
    <citation type="submission" date="2022-08" db="UniProtKB">
        <authorList>
            <consortium name="EnsemblMetazoa"/>
        </authorList>
    </citation>
    <scope>IDENTIFICATION</scope>
    <source>
        <strain evidence="9">STECLA/ALBI9_A</strain>
    </source>
</reference>
<name>A0A182FH92_ANOAL</name>
<comment type="pathway">
    <text evidence="7">Amino-acid biosynthesis; L-methionine biosynthesis via salvage pathway; S-methyl-5-thio-alpha-D-ribose 1-phosphate from S-methyl-5'-thioadenosine (phosphorylase route): step 1/1.</text>
</comment>
<accession>A0A182FH92</accession>
<reference evidence="9 10" key="1">
    <citation type="journal article" date="2017" name="G3 (Bethesda)">
        <title>The Physical Genome Mapping of Anopheles albimanus Corrected Scaffold Misassemblies and Identified Interarm Rearrangements in Genus Anopheles.</title>
        <authorList>
            <person name="Artemov G.N."/>
            <person name="Peery A.N."/>
            <person name="Jiang X."/>
            <person name="Tu Z."/>
            <person name="Stegniy V.N."/>
            <person name="Sharakhova M.V."/>
            <person name="Sharakhov I.V."/>
        </authorList>
    </citation>
    <scope>NUCLEOTIDE SEQUENCE [LARGE SCALE GENOMIC DNA]</scope>
    <source>
        <strain evidence="9 10">ALBI9_A</strain>
    </source>
</reference>
<dbReference type="Proteomes" id="UP000069272">
    <property type="component" value="Chromosome 3L"/>
</dbReference>
<dbReference type="NCBIfam" id="TIGR01694">
    <property type="entry name" value="MTAP"/>
    <property type="match status" value="1"/>
</dbReference>
<protein>
    <recommendedName>
        <fullName evidence="7">S-methyl-5'-thioadenosine phosphorylase</fullName>
        <ecNumber evidence="7">2.4.2.28</ecNumber>
    </recommendedName>
    <alternativeName>
        <fullName evidence="7">5'-methylthioadenosine phosphorylase</fullName>
        <shortName evidence="7">MTA phosphorylase</shortName>
        <shortName evidence="7">MTAP</shortName>
        <shortName evidence="7">MTAPase</shortName>
    </alternativeName>
</protein>
<keyword evidence="4 7" id="KW-0660">Purine salvage</keyword>
<evidence type="ECO:0000313" key="9">
    <source>
        <dbReference type="EnsemblMetazoa" id="AALB005886-PA"/>
    </source>
</evidence>
<evidence type="ECO:0000256" key="4">
    <source>
        <dbReference type="ARBA" id="ARBA00022726"/>
    </source>
</evidence>
<feature type="binding site" evidence="7">
    <location>
        <position position="192"/>
    </location>
    <ligand>
        <name>phosphate</name>
        <dbReference type="ChEBI" id="CHEBI:43474"/>
    </ligand>
</feature>
<dbReference type="KEGG" id="aali:118467683"/>
<dbReference type="GO" id="GO:0019509">
    <property type="term" value="P:L-methionine salvage from methylthioadenosine"/>
    <property type="evidence" value="ECO:0007669"/>
    <property type="project" value="UniProtKB-UniRule"/>
</dbReference>
<dbReference type="GO" id="GO:0006166">
    <property type="term" value="P:purine ribonucleoside salvage"/>
    <property type="evidence" value="ECO:0007669"/>
    <property type="project" value="UniProtKB-KW"/>
</dbReference>
<dbReference type="Gene3D" id="3.40.50.1580">
    <property type="entry name" value="Nucleoside phosphorylase domain"/>
    <property type="match status" value="1"/>
</dbReference>
<keyword evidence="5 7" id="KW-0539">Nucleus</keyword>
<feature type="binding site" evidence="7">
    <location>
        <begin position="88"/>
        <end position="89"/>
    </location>
    <ligand>
        <name>phosphate</name>
        <dbReference type="ChEBI" id="CHEBI:43474"/>
    </ligand>
</feature>
<evidence type="ECO:0000256" key="1">
    <source>
        <dbReference type="ARBA" id="ARBA00022490"/>
    </source>
</evidence>
<feature type="binding site" evidence="7">
    <location>
        <position position="191"/>
    </location>
    <ligand>
        <name>substrate</name>
    </ligand>
</feature>
<evidence type="ECO:0000259" key="8">
    <source>
        <dbReference type="Pfam" id="PF01048"/>
    </source>
</evidence>
<organism evidence="9 10">
    <name type="scientific">Anopheles albimanus</name>
    <name type="common">New world malaria mosquito</name>
    <dbReference type="NCBI Taxonomy" id="7167"/>
    <lineage>
        <taxon>Eukaryota</taxon>
        <taxon>Metazoa</taxon>
        <taxon>Ecdysozoa</taxon>
        <taxon>Arthropoda</taxon>
        <taxon>Hexapoda</taxon>
        <taxon>Insecta</taxon>
        <taxon>Pterygota</taxon>
        <taxon>Neoptera</taxon>
        <taxon>Endopterygota</taxon>
        <taxon>Diptera</taxon>
        <taxon>Nematocera</taxon>
        <taxon>Culicoidea</taxon>
        <taxon>Culicidae</taxon>
        <taxon>Anophelinae</taxon>
        <taxon>Anopheles</taxon>
    </lineage>
</organism>
<dbReference type="GO" id="GO:0005829">
    <property type="term" value="C:cytosol"/>
    <property type="evidence" value="ECO:0007669"/>
    <property type="project" value="TreeGrafter"/>
</dbReference>
<dbReference type="VEuPathDB" id="VectorBase:AALB20_032980"/>
<dbReference type="HAMAP" id="MF_01963">
    <property type="entry name" value="MTAP"/>
    <property type="match status" value="1"/>
</dbReference>
<sequence length="279" mass="30457">MGTKVKIGIIGGSGLDDSQIIENRTERVVNTHFGIPSDVLIEGKIAGVECVLLARHGRNHSIMPTNVNYRANIWALKTLGCTHVLVSTATGSLRDEIHPGDIVIPDNFIDRTTKRVQTFYDGNELLVGVCHIPMEPAFCARTRDVLIETARELGIAGVHNSGTVVTIEGPRFSSKAESNLFRQWGAHLVNMTLVPEVVLAKEAGLCYAAIAMATDYDCWRETGEDVNVADVLATFKKNVTKVTELIINAIPKIAALDWTETIEELAKTVNTSIMLPHSN</sequence>
<dbReference type="RefSeq" id="XP_035794347.1">
    <property type="nucleotide sequence ID" value="XM_035938454.1"/>
</dbReference>
<dbReference type="EnsemblMetazoa" id="AALB005886-RA">
    <property type="protein sequence ID" value="AALB005886-PA"/>
    <property type="gene ID" value="AALB005886"/>
</dbReference>
<dbReference type="STRING" id="7167.A0A182FH92"/>
<dbReference type="PROSITE" id="PS01240">
    <property type="entry name" value="PNP_MTAP_2"/>
    <property type="match status" value="1"/>
</dbReference>
<feature type="binding site" evidence="7">
    <location>
        <position position="13"/>
    </location>
    <ligand>
        <name>phosphate</name>
        <dbReference type="ChEBI" id="CHEBI:43474"/>
    </ligand>
</feature>
<dbReference type="GeneID" id="118467683"/>
<keyword evidence="10" id="KW-1185">Reference proteome</keyword>
<dbReference type="InterPro" id="IPR000845">
    <property type="entry name" value="Nucleoside_phosphorylase_d"/>
</dbReference>
<dbReference type="PANTHER" id="PTHR42679">
    <property type="entry name" value="S-METHYL-5'-THIOADENOSINE PHOSPHORYLASE"/>
    <property type="match status" value="1"/>
</dbReference>
<keyword evidence="1 7" id="KW-0963">Cytoplasm</keyword>
<evidence type="ECO:0000256" key="6">
    <source>
        <dbReference type="ARBA" id="ARBA00057208"/>
    </source>
</evidence>
<dbReference type="InterPro" id="IPR018099">
    <property type="entry name" value="Purine_phosphorylase-2_CS"/>
</dbReference>
<evidence type="ECO:0000256" key="3">
    <source>
        <dbReference type="ARBA" id="ARBA00022679"/>
    </source>
</evidence>
<evidence type="ECO:0000256" key="2">
    <source>
        <dbReference type="ARBA" id="ARBA00022676"/>
    </source>
</evidence>
<comment type="subunit">
    <text evidence="7">Homotrimer.</text>
</comment>
<dbReference type="GO" id="GO:0017061">
    <property type="term" value="F:S-methyl-5-thioadenosine phosphorylase activity"/>
    <property type="evidence" value="ECO:0007669"/>
    <property type="project" value="UniProtKB-UniRule"/>
</dbReference>
<evidence type="ECO:0000313" key="10">
    <source>
        <dbReference type="Proteomes" id="UP000069272"/>
    </source>
</evidence>